<evidence type="ECO:0000313" key="2">
    <source>
        <dbReference type="Proteomes" id="UP001054837"/>
    </source>
</evidence>
<reference evidence="1 2" key="1">
    <citation type="submission" date="2021-06" db="EMBL/GenBank/DDBJ databases">
        <title>Caerostris darwini draft genome.</title>
        <authorList>
            <person name="Kono N."/>
            <person name="Arakawa K."/>
        </authorList>
    </citation>
    <scope>NUCLEOTIDE SEQUENCE [LARGE SCALE GENOMIC DNA]</scope>
</reference>
<dbReference type="AlphaFoldDB" id="A0AAV4T6X2"/>
<comment type="caution">
    <text evidence="1">The sequence shown here is derived from an EMBL/GenBank/DDBJ whole genome shotgun (WGS) entry which is preliminary data.</text>
</comment>
<keyword evidence="2" id="KW-1185">Reference proteome</keyword>
<protein>
    <submittedName>
        <fullName evidence="1">Uncharacterized protein</fullName>
    </submittedName>
</protein>
<evidence type="ECO:0000313" key="1">
    <source>
        <dbReference type="EMBL" id="GIY41959.1"/>
    </source>
</evidence>
<proteinExistence type="predicted"/>
<name>A0AAV4T6X2_9ARAC</name>
<sequence length="146" mass="16604">MIDPSFCFSMRWACPPVSTPHPAHATTITELPNNFVSVGEVYPACFFPNTCICTANHINTSDNRDPQKPFLVPRGHHWDGRVARLHPVTPSNYETAKQYRKKSASMDIPKHVFLSRLISLNQKQLLVQRVPPLGEIHSRQNSLRFT</sequence>
<accession>A0AAV4T6X2</accession>
<dbReference type="EMBL" id="BPLQ01009133">
    <property type="protein sequence ID" value="GIY41959.1"/>
    <property type="molecule type" value="Genomic_DNA"/>
</dbReference>
<gene>
    <name evidence="1" type="ORF">CDAR_371741</name>
</gene>
<dbReference type="Proteomes" id="UP001054837">
    <property type="component" value="Unassembled WGS sequence"/>
</dbReference>
<organism evidence="1 2">
    <name type="scientific">Caerostris darwini</name>
    <dbReference type="NCBI Taxonomy" id="1538125"/>
    <lineage>
        <taxon>Eukaryota</taxon>
        <taxon>Metazoa</taxon>
        <taxon>Ecdysozoa</taxon>
        <taxon>Arthropoda</taxon>
        <taxon>Chelicerata</taxon>
        <taxon>Arachnida</taxon>
        <taxon>Araneae</taxon>
        <taxon>Araneomorphae</taxon>
        <taxon>Entelegynae</taxon>
        <taxon>Araneoidea</taxon>
        <taxon>Araneidae</taxon>
        <taxon>Caerostris</taxon>
    </lineage>
</organism>